<keyword evidence="9" id="KW-0393">Immunoglobulin domain</keyword>
<feature type="domain" description="Ig-like" evidence="14">
    <location>
        <begin position="92"/>
        <end position="188"/>
    </location>
</feature>
<evidence type="ECO:0000256" key="5">
    <source>
        <dbReference type="ARBA" id="ARBA00022859"/>
    </source>
</evidence>
<organism evidence="15 16">
    <name type="scientific">Neotoma lepida</name>
    <name type="common">Desert woodrat</name>
    <dbReference type="NCBI Taxonomy" id="56216"/>
    <lineage>
        <taxon>Eukaryota</taxon>
        <taxon>Metazoa</taxon>
        <taxon>Chordata</taxon>
        <taxon>Craniata</taxon>
        <taxon>Vertebrata</taxon>
        <taxon>Euteleostomi</taxon>
        <taxon>Mammalia</taxon>
        <taxon>Eutheria</taxon>
        <taxon>Euarchontoglires</taxon>
        <taxon>Glires</taxon>
        <taxon>Rodentia</taxon>
        <taxon>Myomorpha</taxon>
        <taxon>Muroidea</taxon>
        <taxon>Cricetidae</taxon>
        <taxon>Neotominae</taxon>
        <taxon>Neotoma</taxon>
    </lineage>
</organism>
<keyword evidence="11" id="KW-1280">Immunoglobulin</keyword>
<evidence type="ECO:0000313" key="15">
    <source>
        <dbReference type="EMBL" id="OBS81797.1"/>
    </source>
</evidence>
<dbReference type="SMART" id="SM00409">
    <property type="entry name" value="IG"/>
    <property type="match status" value="2"/>
</dbReference>
<evidence type="ECO:0000259" key="14">
    <source>
        <dbReference type="PROSITE" id="PS50835"/>
    </source>
</evidence>
<sequence>PVSSPQSLSTQVLTMGWSWIILFLLSVTTGVHSQVQLQQSGAELGKPGASVKLSCKASGYTFTSYTIHWVKQRPGQSLEWIGYFYPGNGVHSQVQLLQSGPELGRPGSSLKVSCKASGDTFSNYYINWVKQKPGQSLVYIGRIYPGSGGTDYAQNFKGKAKLTVDKSSSTAYMEFNSLTSEDTAVYYCARDTVLQPHPECVSSVHCEVQLVESGGGLVQPTGSLKLSCATSGFTFSSAAMYWVRQAPGKGLEWVARIRTKSNNYATYYADSVKDRFTISRDDSQSMVYLQMNNLRTEDTAMYYCAGDTVRSLQCEPRQKPPCQVPMTSRGRSAHIKP</sequence>
<dbReference type="STRING" id="56216.A0A1A6HVN3"/>
<proteinExistence type="predicted"/>
<dbReference type="GO" id="GO:0005886">
    <property type="term" value="C:plasma membrane"/>
    <property type="evidence" value="ECO:0007669"/>
    <property type="project" value="UniProtKB-SubCell"/>
</dbReference>
<dbReference type="InterPro" id="IPR003599">
    <property type="entry name" value="Ig_sub"/>
</dbReference>
<name>A0A1A6HVN3_NEOLE</name>
<feature type="chain" id="PRO_5008346665" description="Ig-like domain-containing protein" evidence="13">
    <location>
        <begin position="34"/>
        <end position="337"/>
    </location>
</feature>
<dbReference type="SUPFAM" id="SSF48726">
    <property type="entry name" value="Immunoglobulin"/>
    <property type="match status" value="3"/>
</dbReference>
<feature type="non-terminal residue" evidence="15">
    <location>
        <position position="1"/>
    </location>
</feature>
<dbReference type="GO" id="GO:0005576">
    <property type="term" value="C:extracellular region"/>
    <property type="evidence" value="ECO:0007669"/>
    <property type="project" value="UniProtKB-SubCell"/>
</dbReference>
<dbReference type="FunFam" id="2.60.40.10:FF:002142">
    <property type="entry name" value="Immunoglobulin heavy variable 3-38 (non-functional)"/>
    <property type="match status" value="1"/>
</dbReference>
<evidence type="ECO:0000256" key="10">
    <source>
        <dbReference type="ARBA" id="ARBA00038737"/>
    </source>
</evidence>
<dbReference type="InterPro" id="IPR013106">
    <property type="entry name" value="Ig_V-set"/>
</dbReference>
<evidence type="ECO:0000256" key="13">
    <source>
        <dbReference type="SAM" id="SignalP"/>
    </source>
</evidence>
<accession>A0A1A6HVN3</accession>
<dbReference type="InterPro" id="IPR050199">
    <property type="entry name" value="IgHV"/>
</dbReference>
<evidence type="ECO:0000256" key="9">
    <source>
        <dbReference type="ARBA" id="ARBA00023319"/>
    </source>
</evidence>
<evidence type="ECO:0000256" key="11">
    <source>
        <dbReference type="ARBA" id="ARBA00043265"/>
    </source>
</evidence>
<dbReference type="FunFam" id="2.60.40.10:FF:002528">
    <property type="entry name" value="Immunoglobulin heavy variable 1-49"/>
    <property type="match status" value="1"/>
</dbReference>
<reference evidence="15 16" key="1">
    <citation type="submission" date="2016-06" db="EMBL/GenBank/DDBJ databases">
        <title>The Draft Genome Sequence and Annotation of the Desert Woodrat Neotoma lepida.</title>
        <authorList>
            <person name="Campbell M."/>
            <person name="Oakeson K.F."/>
            <person name="Yandell M."/>
            <person name="Halpert J.R."/>
            <person name="Dearing D."/>
        </authorList>
    </citation>
    <scope>NUCLEOTIDE SEQUENCE [LARGE SCALE GENOMIC DNA]</scope>
    <source>
        <strain evidence="15">417</strain>
        <tissue evidence="15">Liver</tissue>
    </source>
</reference>
<dbReference type="GO" id="GO:0002250">
    <property type="term" value="P:adaptive immune response"/>
    <property type="evidence" value="ECO:0007669"/>
    <property type="project" value="UniProtKB-KW"/>
</dbReference>
<dbReference type="PANTHER" id="PTHR23266">
    <property type="entry name" value="IMMUNOGLOBULIN HEAVY CHAIN"/>
    <property type="match status" value="1"/>
</dbReference>
<feature type="region of interest" description="Disordered" evidence="12">
    <location>
        <begin position="317"/>
        <end position="337"/>
    </location>
</feature>
<keyword evidence="5" id="KW-0391">Immunity</keyword>
<keyword evidence="16" id="KW-1185">Reference proteome</keyword>
<comment type="subunit">
    <text evidence="10">Immunoglobulins are composed of two identical heavy chains and two identical light chains; disulfide-linked.</text>
</comment>
<evidence type="ECO:0000256" key="7">
    <source>
        <dbReference type="ARBA" id="ARBA00023136"/>
    </source>
</evidence>
<gene>
    <name evidence="15" type="ORF">A6R68_24213</name>
</gene>
<evidence type="ECO:0000256" key="12">
    <source>
        <dbReference type="SAM" id="MobiDB-lite"/>
    </source>
</evidence>
<keyword evidence="3" id="KW-1003">Cell membrane</keyword>
<evidence type="ECO:0000256" key="3">
    <source>
        <dbReference type="ARBA" id="ARBA00022475"/>
    </source>
</evidence>
<keyword evidence="8" id="KW-1015">Disulfide bond</keyword>
<feature type="non-terminal residue" evidence="15">
    <location>
        <position position="337"/>
    </location>
</feature>
<dbReference type="InterPro" id="IPR036179">
    <property type="entry name" value="Ig-like_dom_sf"/>
</dbReference>
<dbReference type="PROSITE" id="PS50835">
    <property type="entry name" value="IG_LIKE"/>
    <property type="match status" value="2"/>
</dbReference>
<keyword evidence="7" id="KW-0472">Membrane</keyword>
<protein>
    <recommendedName>
        <fullName evidence="14">Ig-like domain-containing protein</fullName>
    </recommendedName>
</protein>
<evidence type="ECO:0000256" key="6">
    <source>
        <dbReference type="ARBA" id="ARBA00023130"/>
    </source>
</evidence>
<evidence type="ECO:0000256" key="8">
    <source>
        <dbReference type="ARBA" id="ARBA00023157"/>
    </source>
</evidence>
<keyword evidence="13" id="KW-0732">Signal</keyword>
<dbReference type="InterPro" id="IPR007110">
    <property type="entry name" value="Ig-like_dom"/>
</dbReference>
<feature type="domain" description="Ig-like" evidence="14">
    <location>
        <begin position="198"/>
        <end position="304"/>
    </location>
</feature>
<comment type="caution">
    <text evidence="15">The sequence shown here is derived from an EMBL/GenBank/DDBJ whole genome shotgun (WGS) entry which is preliminary data.</text>
</comment>
<keyword evidence="4" id="KW-0964">Secreted</keyword>
<keyword evidence="6" id="KW-1064">Adaptive immunity</keyword>
<dbReference type="AlphaFoldDB" id="A0A1A6HVN3"/>
<dbReference type="Pfam" id="PF07686">
    <property type="entry name" value="V-set"/>
    <property type="match status" value="2"/>
</dbReference>
<evidence type="ECO:0000256" key="2">
    <source>
        <dbReference type="ARBA" id="ARBA00004613"/>
    </source>
</evidence>
<dbReference type="CDD" id="cd00099">
    <property type="entry name" value="IgV"/>
    <property type="match status" value="1"/>
</dbReference>
<dbReference type="Proteomes" id="UP000092124">
    <property type="component" value="Unassembled WGS sequence"/>
</dbReference>
<dbReference type="GO" id="GO:0019814">
    <property type="term" value="C:immunoglobulin complex"/>
    <property type="evidence" value="ECO:0007669"/>
    <property type="project" value="UniProtKB-KW"/>
</dbReference>
<evidence type="ECO:0000256" key="1">
    <source>
        <dbReference type="ARBA" id="ARBA00004236"/>
    </source>
</evidence>
<evidence type="ECO:0000313" key="16">
    <source>
        <dbReference type="Proteomes" id="UP000092124"/>
    </source>
</evidence>
<dbReference type="InterPro" id="IPR013783">
    <property type="entry name" value="Ig-like_fold"/>
</dbReference>
<comment type="subcellular location">
    <subcellularLocation>
        <location evidence="1">Cell membrane</location>
    </subcellularLocation>
    <subcellularLocation>
        <location evidence="2">Secreted</location>
    </subcellularLocation>
</comment>
<dbReference type="Gene3D" id="2.60.40.10">
    <property type="entry name" value="Immunoglobulins"/>
    <property type="match status" value="3"/>
</dbReference>
<dbReference type="SMART" id="SM00406">
    <property type="entry name" value="IGv"/>
    <property type="match status" value="3"/>
</dbReference>
<feature type="signal peptide" evidence="13">
    <location>
        <begin position="1"/>
        <end position="33"/>
    </location>
</feature>
<dbReference type="EMBL" id="LZPO01009315">
    <property type="protein sequence ID" value="OBS81797.1"/>
    <property type="molecule type" value="Genomic_DNA"/>
</dbReference>
<evidence type="ECO:0000256" key="4">
    <source>
        <dbReference type="ARBA" id="ARBA00022525"/>
    </source>
</evidence>